<dbReference type="AlphaFoldDB" id="A0A2N8Q0F9"/>
<dbReference type="InterPro" id="IPR000835">
    <property type="entry name" value="HTH_MarR-typ"/>
</dbReference>
<evidence type="ECO:0000313" key="5">
    <source>
        <dbReference type="EMBL" id="MDT2403824.1"/>
    </source>
</evidence>
<dbReference type="Proteomes" id="UP000288388">
    <property type="component" value="Unassembled WGS sequence"/>
</dbReference>
<dbReference type="Proteomes" id="UP001260773">
    <property type="component" value="Unassembled WGS sequence"/>
</dbReference>
<reference evidence="8 10" key="1">
    <citation type="submission" date="2017-10" db="EMBL/GenBank/DDBJ databases">
        <title>FDA dAtabase for Regulatory Grade micrObial Sequences (FDA-ARGOS): Supporting development and validation of Infectious Disease Dx tests.</title>
        <authorList>
            <person name="Campos J."/>
            <person name="Goldberg B."/>
            <person name="Tallon L.J."/>
            <person name="Sadzewicz L."/>
            <person name="Sengamalay N."/>
            <person name="Ott S."/>
            <person name="Godinez A."/>
            <person name="Nagaraj S."/>
            <person name="Vyas G."/>
            <person name="Aluvathingal J."/>
            <person name="Nadendla S."/>
            <person name="Geyer C."/>
            <person name="Nandy P."/>
            <person name="Hobson J."/>
            <person name="Sichtig H."/>
        </authorList>
    </citation>
    <scope>NUCLEOTIDE SEQUENCE [LARGE SCALE GENOMIC DNA]</scope>
    <source>
        <strain evidence="8 10">FDAARGOS_185</strain>
    </source>
</reference>
<dbReference type="EMBL" id="RYZS01000001">
    <property type="protein sequence ID" value="RVU93951.1"/>
    <property type="molecule type" value="Genomic_DNA"/>
</dbReference>
<evidence type="ECO:0000256" key="3">
    <source>
        <dbReference type="ARBA" id="ARBA00023163"/>
    </source>
</evidence>
<dbReference type="Pfam" id="PF12802">
    <property type="entry name" value="MarR_2"/>
    <property type="match status" value="1"/>
</dbReference>
<evidence type="ECO:0000313" key="9">
    <source>
        <dbReference type="Proteomes" id="UP000288388"/>
    </source>
</evidence>
<dbReference type="PANTHER" id="PTHR42756:SF2">
    <property type="entry name" value="MARR FAMILY REGULATORY PROTEIN"/>
    <property type="match status" value="1"/>
</dbReference>
<dbReference type="Gene3D" id="1.10.10.10">
    <property type="entry name" value="Winged helix-like DNA-binding domain superfamily/Winged helix DNA-binding domain"/>
    <property type="match status" value="1"/>
</dbReference>
<evidence type="ECO:0000313" key="10">
    <source>
        <dbReference type="Proteomes" id="UP000316316"/>
    </source>
</evidence>
<evidence type="ECO:0000313" key="8">
    <source>
        <dbReference type="EMBL" id="TRZ35164.1"/>
    </source>
</evidence>
<dbReference type="Proteomes" id="UP001264335">
    <property type="component" value="Unassembled WGS sequence"/>
</dbReference>
<proteinExistence type="predicted"/>
<dbReference type="GO" id="GO:0003700">
    <property type="term" value="F:DNA-binding transcription factor activity"/>
    <property type="evidence" value="ECO:0007669"/>
    <property type="project" value="InterPro"/>
</dbReference>
<dbReference type="EMBL" id="PDXQ01000001">
    <property type="protein sequence ID" value="TRZ35164.1"/>
    <property type="molecule type" value="Genomic_DNA"/>
</dbReference>
<reference evidence="5 11" key="3">
    <citation type="submission" date="2023-03" db="EMBL/GenBank/DDBJ databases">
        <authorList>
            <person name="Shen W."/>
            <person name="Cai J."/>
        </authorList>
    </citation>
    <scope>NUCLEOTIDE SEQUENCE [LARGE SCALE GENOMIC DNA]</scope>
    <source>
        <strain evidence="5">P33-2</strain>
        <strain evidence="6 11">Y2</strain>
    </source>
</reference>
<organism evidence="7 9">
    <name type="scientific">Enterococcus avium</name>
    <name type="common">Streptococcus avium</name>
    <dbReference type="NCBI Taxonomy" id="33945"/>
    <lineage>
        <taxon>Bacteria</taxon>
        <taxon>Bacillati</taxon>
        <taxon>Bacillota</taxon>
        <taxon>Bacilli</taxon>
        <taxon>Lactobacillales</taxon>
        <taxon>Enterococcaceae</taxon>
        <taxon>Enterococcus</taxon>
    </lineage>
</organism>
<dbReference type="GO" id="GO:0003677">
    <property type="term" value="F:DNA binding"/>
    <property type="evidence" value="ECO:0007669"/>
    <property type="project" value="UniProtKB-KW"/>
</dbReference>
<dbReference type="SUPFAM" id="SSF46785">
    <property type="entry name" value="Winged helix' DNA-binding domain"/>
    <property type="match status" value="1"/>
</dbReference>
<evidence type="ECO:0000259" key="4">
    <source>
        <dbReference type="PROSITE" id="PS50995"/>
    </source>
</evidence>
<gene>
    <name evidence="8" type="ORF">AUF17_14205</name>
    <name evidence="7" type="ORF">EK398_03225</name>
    <name evidence="5" type="ORF">P7D43_15755</name>
    <name evidence="6" type="ORF">P7D79_06365</name>
</gene>
<dbReference type="PRINTS" id="PR00598">
    <property type="entry name" value="HTHMARR"/>
</dbReference>
<name>A0A2N8Q0F9_ENTAV</name>
<dbReference type="PANTHER" id="PTHR42756">
    <property type="entry name" value="TRANSCRIPTIONAL REGULATOR, MARR"/>
    <property type="match status" value="1"/>
</dbReference>
<dbReference type="PROSITE" id="PS50995">
    <property type="entry name" value="HTH_MARR_2"/>
    <property type="match status" value="1"/>
</dbReference>
<comment type="caution">
    <text evidence="7">The sequence shown here is derived from an EMBL/GenBank/DDBJ whole genome shotgun (WGS) entry which is preliminary data.</text>
</comment>
<sequence>MKRSVGRLISILYRKNQIYLNAAMKPLNITTAEQPILMYLYRHNAVTQEEISTYLQVDKALTARTVQSLIKKGLVTKEKDEKDKRCNKISMTQKGLDMREAMVEKFVGWNKIMLEGMDESKRNLLFELLEEMVEKTEQHDLKGGN</sequence>
<dbReference type="PROSITE" id="PS01117">
    <property type="entry name" value="HTH_MARR_1"/>
    <property type="match status" value="1"/>
</dbReference>
<reference evidence="7 9" key="2">
    <citation type="submission" date="2018-12" db="EMBL/GenBank/DDBJ databases">
        <title>A novel vanA-carrying plasmid in a clinical isolate of Enterococcus avium.</title>
        <authorList>
            <person name="Bernasconi O.J."/>
            <person name="Luzzaro F."/>
            <person name="Endimiani A."/>
        </authorList>
    </citation>
    <scope>NUCLEOTIDE SEQUENCE [LARGE SCALE GENOMIC DNA]</scope>
    <source>
        <strain evidence="7 9">LC0559/18</strain>
    </source>
</reference>
<keyword evidence="3" id="KW-0804">Transcription</keyword>
<keyword evidence="2" id="KW-0238">DNA-binding</keyword>
<keyword evidence="1" id="KW-0805">Transcription regulation</keyword>
<dbReference type="SMART" id="SM00347">
    <property type="entry name" value="HTH_MARR"/>
    <property type="match status" value="1"/>
</dbReference>
<evidence type="ECO:0000313" key="7">
    <source>
        <dbReference type="EMBL" id="RVU93951.1"/>
    </source>
</evidence>
<dbReference type="InterPro" id="IPR036390">
    <property type="entry name" value="WH_DNA-bd_sf"/>
</dbReference>
<evidence type="ECO:0000313" key="11">
    <source>
        <dbReference type="Proteomes" id="UP001264335"/>
    </source>
</evidence>
<accession>A0A2N8Q0F9</accession>
<feature type="domain" description="HTH marR-type" evidence="4">
    <location>
        <begin position="1"/>
        <end position="134"/>
    </location>
</feature>
<dbReference type="EMBL" id="JARPWH010000066">
    <property type="protein sequence ID" value="MDT2403824.1"/>
    <property type="molecule type" value="Genomic_DNA"/>
</dbReference>
<dbReference type="InterPro" id="IPR036388">
    <property type="entry name" value="WH-like_DNA-bd_sf"/>
</dbReference>
<dbReference type="InterPro" id="IPR023187">
    <property type="entry name" value="Tscrpt_reg_MarR-type_CS"/>
</dbReference>
<dbReference type="RefSeq" id="WP_016181742.1">
    <property type="nucleotide sequence ID" value="NZ_CAAKNX010000120.1"/>
</dbReference>
<dbReference type="EMBL" id="JARPWY010000012">
    <property type="protein sequence ID" value="MDT2513857.1"/>
    <property type="molecule type" value="Genomic_DNA"/>
</dbReference>
<protein>
    <submittedName>
        <fullName evidence="7">MarR family transcriptional regulator</fullName>
    </submittedName>
</protein>
<evidence type="ECO:0000256" key="2">
    <source>
        <dbReference type="ARBA" id="ARBA00023125"/>
    </source>
</evidence>
<evidence type="ECO:0000256" key="1">
    <source>
        <dbReference type="ARBA" id="ARBA00023015"/>
    </source>
</evidence>
<evidence type="ECO:0000313" key="6">
    <source>
        <dbReference type="EMBL" id="MDT2513857.1"/>
    </source>
</evidence>
<dbReference type="GeneID" id="69569696"/>
<dbReference type="Proteomes" id="UP000316316">
    <property type="component" value="Unassembled WGS sequence"/>
</dbReference>